<evidence type="ECO:0000256" key="1">
    <source>
        <dbReference type="SAM" id="MobiDB-lite"/>
    </source>
</evidence>
<feature type="region of interest" description="Disordered" evidence="1">
    <location>
        <begin position="1"/>
        <end position="83"/>
    </location>
</feature>
<name>A0A654FR06_ARATH</name>
<proteinExistence type="predicted"/>
<evidence type="ECO:0000313" key="3">
    <source>
        <dbReference type="Proteomes" id="UP000426265"/>
    </source>
</evidence>
<organism evidence="2 3">
    <name type="scientific">Arabidopsis thaliana</name>
    <name type="common">Mouse-ear cress</name>
    <dbReference type="NCBI Taxonomy" id="3702"/>
    <lineage>
        <taxon>Eukaryota</taxon>
        <taxon>Viridiplantae</taxon>
        <taxon>Streptophyta</taxon>
        <taxon>Embryophyta</taxon>
        <taxon>Tracheophyta</taxon>
        <taxon>Spermatophyta</taxon>
        <taxon>Magnoliopsida</taxon>
        <taxon>eudicotyledons</taxon>
        <taxon>Gunneridae</taxon>
        <taxon>Pentapetalae</taxon>
        <taxon>rosids</taxon>
        <taxon>malvids</taxon>
        <taxon>Brassicales</taxon>
        <taxon>Brassicaceae</taxon>
        <taxon>Camelineae</taxon>
        <taxon>Arabidopsis</taxon>
    </lineage>
</organism>
<dbReference type="Proteomes" id="UP000426265">
    <property type="component" value="Unassembled WGS sequence"/>
</dbReference>
<dbReference type="AlphaFoldDB" id="A0A654FR06"/>
<evidence type="ECO:0000313" key="2">
    <source>
        <dbReference type="EMBL" id="VYS63297.1"/>
    </source>
</evidence>
<feature type="compositionally biased region" description="Basic residues" evidence="1">
    <location>
        <begin position="33"/>
        <end position="47"/>
    </location>
</feature>
<protein>
    <submittedName>
        <fullName evidence="2">Uncharacterized protein</fullName>
    </submittedName>
</protein>
<accession>A0A654FR06</accession>
<gene>
    <name evidence="2" type="ORF">AN1_LOCUS18716</name>
</gene>
<feature type="compositionally biased region" description="Basic and acidic residues" evidence="1">
    <location>
        <begin position="12"/>
        <end position="22"/>
    </location>
</feature>
<feature type="compositionally biased region" description="Basic and acidic residues" evidence="1">
    <location>
        <begin position="63"/>
        <end position="78"/>
    </location>
</feature>
<sequence length="167" mass="18411">MKSLPSSSAAKEPNKAANDDSAKNTSGSEGGKKHAVASKAGGKKKAAASKADGKKKPVASLDGPKRVERKRKDIITKEDEQELPEELTDETLYKKMRTEAKHIRDSVPKNPFRCPDLNAKNLTKKEETDYYNWLVYKKGHIGLTRDEEGYLASLSVNEATGTKTYLD</sequence>
<reference evidence="2 3" key="1">
    <citation type="submission" date="2019-11" db="EMBL/GenBank/DDBJ databases">
        <authorList>
            <person name="Jiao W.-B."/>
            <person name="Schneeberger K."/>
        </authorList>
    </citation>
    <scope>NUCLEOTIDE SEQUENCE [LARGE SCALE GENOMIC DNA]</scope>
    <source>
        <strain evidence="3">cv. An-1</strain>
    </source>
</reference>
<dbReference type="EMBL" id="CACRSJ010000109">
    <property type="protein sequence ID" value="VYS63297.1"/>
    <property type="molecule type" value="Genomic_DNA"/>
</dbReference>